<keyword evidence="8" id="KW-1185">Reference proteome</keyword>
<evidence type="ECO:0000256" key="2">
    <source>
        <dbReference type="ARBA" id="ARBA00022692"/>
    </source>
</evidence>
<feature type="transmembrane region" description="Helical" evidence="5">
    <location>
        <begin position="12"/>
        <end position="36"/>
    </location>
</feature>
<feature type="transmembrane region" description="Helical" evidence="5">
    <location>
        <begin position="56"/>
        <end position="79"/>
    </location>
</feature>
<dbReference type="PANTHER" id="PTHR46346:SF1">
    <property type="entry name" value="PHOSPHATIDYLINOSITOL N-ACETYLGLUCOSAMINYLTRANSFERASE SUBUNIT P"/>
    <property type="match status" value="1"/>
</dbReference>
<evidence type="ECO:0000256" key="4">
    <source>
        <dbReference type="ARBA" id="ARBA00023136"/>
    </source>
</evidence>
<evidence type="ECO:0000256" key="3">
    <source>
        <dbReference type="ARBA" id="ARBA00022989"/>
    </source>
</evidence>
<dbReference type="GO" id="GO:0005783">
    <property type="term" value="C:endoplasmic reticulum"/>
    <property type="evidence" value="ECO:0007669"/>
    <property type="project" value="TreeGrafter"/>
</dbReference>
<sequence>MPPPPPAPRRAAEFYGFVAATASTLLFALVLLWALAPDAALRAAGVSWYPSREWAVLLPAYTLVLVLLTYAAYAALALARTPALGDLATLTDARALLPPADPDARASAFLAHARPGALPEMYDVPIGLVNRVVYGRRRGARTERPADGR</sequence>
<evidence type="ECO:0000313" key="8">
    <source>
        <dbReference type="Proteomes" id="UP000218811"/>
    </source>
</evidence>
<accession>A0A2H3J9I8</accession>
<evidence type="ECO:0000256" key="5">
    <source>
        <dbReference type="SAM" id="Phobius"/>
    </source>
</evidence>
<dbReference type="InterPro" id="IPR013717">
    <property type="entry name" value="PIG-P"/>
</dbReference>
<dbReference type="EMBL" id="KB467843">
    <property type="protein sequence ID" value="PCH35409.1"/>
    <property type="molecule type" value="Genomic_DNA"/>
</dbReference>
<keyword evidence="3 5" id="KW-1133">Transmembrane helix</keyword>
<organism evidence="7 8">
    <name type="scientific">Wolfiporia cocos (strain MD-104)</name>
    <name type="common">Brown rot fungus</name>
    <dbReference type="NCBI Taxonomy" id="742152"/>
    <lineage>
        <taxon>Eukaryota</taxon>
        <taxon>Fungi</taxon>
        <taxon>Dikarya</taxon>
        <taxon>Basidiomycota</taxon>
        <taxon>Agaricomycotina</taxon>
        <taxon>Agaricomycetes</taxon>
        <taxon>Polyporales</taxon>
        <taxon>Phaeolaceae</taxon>
        <taxon>Wolfiporia</taxon>
    </lineage>
</organism>
<comment type="subcellular location">
    <subcellularLocation>
        <location evidence="1">Membrane</location>
        <topology evidence="1">Multi-pass membrane protein</topology>
    </subcellularLocation>
</comment>
<dbReference type="OrthoDB" id="690928at2759"/>
<keyword evidence="2 5" id="KW-0812">Transmembrane</keyword>
<proteinExistence type="predicted"/>
<dbReference type="Proteomes" id="UP000218811">
    <property type="component" value="Unassembled WGS sequence"/>
</dbReference>
<dbReference type="GO" id="GO:0006506">
    <property type="term" value="P:GPI anchor biosynthetic process"/>
    <property type="evidence" value="ECO:0007669"/>
    <property type="project" value="TreeGrafter"/>
</dbReference>
<evidence type="ECO:0000256" key="1">
    <source>
        <dbReference type="ARBA" id="ARBA00004141"/>
    </source>
</evidence>
<dbReference type="InterPro" id="IPR052263">
    <property type="entry name" value="GPI_Anchor_Biosynth"/>
</dbReference>
<feature type="domain" description="PIG-P" evidence="6">
    <location>
        <begin position="12"/>
        <end position="134"/>
    </location>
</feature>
<protein>
    <submittedName>
        <fullName evidence="7">PIG-P</fullName>
    </submittedName>
</protein>
<dbReference type="OMA" id="LYVLWAY"/>
<dbReference type="PANTHER" id="PTHR46346">
    <property type="entry name" value="PHOSPHATIDYLINOSITOL N-ACETYLGLUCOSAMINYLTRANSFERASE SUBUNIT P"/>
    <property type="match status" value="1"/>
</dbReference>
<dbReference type="Pfam" id="PF08510">
    <property type="entry name" value="PIG-P"/>
    <property type="match status" value="1"/>
</dbReference>
<dbReference type="STRING" id="742152.A0A2H3J9I8"/>
<name>A0A2H3J9I8_WOLCO</name>
<dbReference type="AlphaFoldDB" id="A0A2H3J9I8"/>
<evidence type="ECO:0000313" key="7">
    <source>
        <dbReference type="EMBL" id="PCH35409.1"/>
    </source>
</evidence>
<gene>
    <name evidence="7" type="ORF">WOLCODRAFT_133856</name>
</gene>
<keyword evidence="4 5" id="KW-0472">Membrane</keyword>
<reference evidence="7 8" key="1">
    <citation type="journal article" date="2012" name="Science">
        <title>The Paleozoic origin of enzymatic lignin decomposition reconstructed from 31 fungal genomes.</title>
        <authorList>
            <person name="Floudas D."/>
            <person name="Binder M."/>
            <person name="Riley R."/>
            <person name="Barry K."/>
            <person name="Blanchette R.A."/>
            <person name="Henrissat B."/>
            <person name="Martinez A.T."/>
            <person name="Otillar R."/>
            <person name="Spatafora J.W."/>
            <person name="Yadav J.S."/>
            <person name="Aerts A."/>
            <person name="Benoit I."/>
            <person name="Boyd A."/>
            <person name="Carlson A."/>
            <person name="Copeland A."/>
            <person name="Coutinho P.M."/>
            <person name="de Vries R.P."/>
            <person name="Ferreira P."/>
            <person name="Findley K."/>
            <person name="Foster B."/>
            <person name="Gaskell J."/>
            <person name="Glotzer D."/>
            <person name="Gorecki P."/>
            <person name="Heitman J."/>
            <person name="Hesse C."/>
            <person name="Hori C."/>
            <person name="Igarashi K."/>
            <person name="Jurgens J.A."/>
            <person name="Kallen N."/>
            <person name="Kersten P."/>
            <person name="Kohler A."/>
            <person name="Kuees U."/>
            <person name="Kumar T.K.A."/>
            <person name="Kuo A."/>
            <person name="LaButti K."/>
            <person name="Larrondo L.F."/>
            <person name="Lindquist E."/>
            <person name="Ling A."/>
            <person name="Lombard V."/>
            <person name="Lucas S."/>
            <person name="Lundell T."/>
            <person name="Martin R."/>
            <person name="McLaughlin D.J."/>
            <person name="Morgenstern I."/>
            <person name="Morin E."/>
            <person name="Murat C."/>
            <person name="Nagy L.G."/>
            <person name="Nolan M."/>
            <person name="Ohm R.A."/>
            <person name="Patyshakuliyeva A."/>
            <person name="Rokas A."/>
            <person name="Ruiz-Duenas F.J."/>
            <person name="Sabat G."/>
            <person name="Salamov A."/>
            <person name="Samejima M."/>
            <person name="Schmutz J."/>
            <person name="Slot J.C."/>
            <person name="St John F."/>
            <person name="Stenlid J."/>
            <person name="Sun H."/>
            <person name="Sun S."/>
            <person name="Syed K."/>
            <person name="Tsang A."/>
            <person name="Wiebenga A."/>
            <person name="Young D."/>
            <person name="Pisabarro A."/>
            <person name="Eastwood D.C."/>
            <person name="Martin F."/>
            <person name="Cullen D."/>
            <person name="Grigoriev I.V."/>
            <person name="Hibbett D.S."/>
        </authorList>
    </citation>
    <scope>NUCLEOTIDE SEQUENCE [LARGE SCALE GENOMIC DNA]</scope>
    <source>
        <strain evidence="7 8">MD-104</strain>
    </source>
</reference>
<dbReference type="GO" id="GO:0016020">
    <property type="term" value="C:membrane"/>
    <property type="evidence" value="ECO:0007669"/>
    <property type="project" value="UniProtKB-SubCell"/>
</dbReference>
<evidence type="ECO:0000259" key="6">
    <source>
        <dbReference type="Pfam" id="PF08510"/>
    </source>
</evidence>